<dbReference type="CDD" id="cd07377">
    <property type="entry name" value="WHTH_GntR"/>
    <property type="match status" value="1"/>
</dbReference>
<comment type="caution">
    <text evidence="6">The sequence shown here is derived from an EMBL/GenBank/DDBJ whole genome shotgun (WGS) entry which is preliminary data.</text>
</comment>
<feature type="domain" description="HTH gntR-type" evidence="5">
    <location>
        <begin position="13"/>
        <end position="81"/>
    </location>
</feature>
<gene>
    <name evidence="6" type="primary">hutC</name>
    <name evidence="6" type="ORF">QRD43_13870</name>
</gene>
<keyword evidence="3" id="KW-0804">Transcription</keyword>
<dbReference type="PROSITE" id="PS50949">
    <property type="entry name" value="HTH_GNTR"/>
    <property type="match status" value="1"/>
</dbReference>
<accession>A0ABT7LJL8</accession>
<dbReference type="InterPro" id="IPR050679">
    <property type="entry name" value="Bact_HTH_transcr_reg"/>
</dbReference>
<dbReference type="PANTHER" id="PTHR44846">
    <property type="entry name" value="MANNOSYL-D-GLYCERATE TRANSPORT/METABOLISM SYSTEM REPRESSOR MNGR-RELATED"/>
    <property type="match status" value="1"/>
</dbReference>
<dbReference type="SMART" id="SM00345">
    <property type="entry name" value="HTH_GNTR"/>
    <property type="match status" value="1"/>
</dbReference>
<dbReference type="RefSeq" id="WP_285983058.1">
    <property type="nucleotide sequence ID" value="NZ_JASVDS010000003.1"/>
</dbReference>
<dbReference type="InterPro" id="IPR036390">
    <property type="entry name" value="WH_DNA-bd_sf"/>
</dbReference>
<evidence type="ECO:0000256" key="4">
    <source>
        <dbReference type="NCBIfam" id="TIGR02018"/>
    </source>
</evidence>
<dbReference type="InterPro" id="IPR000524">
    <property type="entry name" value="Tscrpt_reg_HTH_GntR"/>
</dbReference>
<evidence type="ECO:0000259" key="5">
    <source>
        <dbReference type="PROSITE" id="PS50949"/>
    </source>
</evidence>
<keyword evidence="7" id="KW-1185">Reference proteome</keyword>
<evidence type="ECO:0000313" key="7">
    <source>
        <dbReference type="Proteomes" id="UP001238603"/>
    </source>
</evidence>
<protein>
    <recommendedName>
        <fullName evidence="4">Histidine utilization repressor</fullName>
    </recommendedName>
</protein>
<dbReference type="EMBL" id="JASVDS010000003">
    <property type="protein sequence ID" value="MDL5032999.1"/>
    <property type="molecule type" value="Genomic_DNA"/>
</dbReference>
<dbReference type="Gene3D" id="1.10.10.10">
    <property type="entry name" value="Winged helix-like DNA-binding domain superfamily/Winged helix DNA-binding domain"/>
    <property type="match status" value="1"/>
</dbReference>
<dbReference type="Pfam" id="PF07702">
    <property type="entry name" value="UTRA"/>
    <property type="match status" value="1"/>
</dbReference>
<dbReference type="Gene3D" id="3.40.1410.10">
    <property type="entry name" value="Chorismate lyase-like"/>
    <property type="match status" value="1"/>
</dbReference>
<sequence length="243" mass="26666">MASPAVPASSGPGPQYLKVKNHLREGIASGRWVPGDLLPSEAELSGQFGLSRMTVNRALRELHQEGLVERVQGVGSFVAQIHRISSTLTVRDVHDEIAERGHRHEARVVSLSRIKADEAQAALFGLRTGAALFHSLIVHLENGVPIQVEDRLVNPASAPGYLEVDFTQTTPTHYLLEAAPLSEARYTIESLLPGEQDAKLLGISRRDPCLVVKRITFSRGQPVTHVRLTHPGSRYLLQGRFET</sequence>
<dbReference type="Pfam" id="PF00392">
    <property type="entry name" value="GntR"/>
    <property type="match status" value="1"/>
</dbReference>
<dbReference type="PRINTS" id="PR00035">
    <property type="entry name" value="HTHGNTR"/>
</dbReference>
<dbReference type="InterPro" id="IPR036388">
    <property type="entry name" value="WH-like_DNA-bd_sf"/>
</dbReference>
<proteinExistence type="predicted"/>
<evidence type="ECO:0000256" key="1">
    <source>
        <dbReference type="ARBA" id="ARBA00023015"/>
    </source>
</evidence>
<dbReference type="Proteomes" id="UP001238603">
    <property type="component" value="Unassembled WGS sequence"/>
</dbReference>
<organism evidence="6 7">
    <name type="scientific">Roseateles subflavus</name>
    <dbReference type="NCBI Taxonomy" id="3053353"/>
    <lineage>
        <taxon>Bacteria</taxon>
        <taxon>Pseudomonadati</taxon>
        <taxon>Pseudomonadota</taxon>
        <taxon>Betaproteobacteria</taxon>
        <taxon>Burkholderiales</taxon>
        <taxon>Sphaerotilaceae</taxon>
        <taxon>Roseateles</taxon>
    </lineage>
</organism>
<dbReference type="SMART" id="SM00866">
    <property type="entry name" value="UTRA"/>
    <property type="match status" value="1"/>
</dbReference>
<evidence type="ECO:0000313" key="6">
    <source>
        <dbReference type="EMBL" id="MDL5032999.1"/>
    </source>
</evidence>
<reference evidence="6 7" key="1">
    <citation type="submission" date="2023-06" db="EMBL/GenBank/DDBJ databases">
        <title>Pelomonas sp. APW6 16S ribosomal RNA gene genome sequencing and assembly.</title>
        <authorList>
            <person name="Woo H."/>
        </authorList>
    </citation>
    <scope>NUCLEOTIDE SEQUENCE [LARGE SCALE GENOMIC DNA]</scope>
    <source>
        <strain evidence="6 7">APW6</strain>
    </source>
</reference>
<dbReference type="SUPFAM" id="SSF64288">
    <property type="entry name" value="Chorismate lyase-like"/>
    <property type="match status" value="1"/>
</dbReference>
<dbReference type="InterPro" id="IPR011663">
    <property type="entry name" value="UTRA"/>
</dbReference>
<dbReference type="InterPro" id="IPR010248">
    <property type="entry name" value="His_ut_repres"/>
</dbReference>
<evidence type="ECO:0000256" key="3">
    <source>
        <dbReference type="ARBA" id="ARBA00023163"/>
    </source>
</evidence>
<dbReference type="PANTHER" id="PTHR44846:SF16">
    <property type="entry name" value="TRANSCRIPTIONAL REGULATOR PHNF-RELATED"/>
    <property type="match status" value="1"/>
</dbReference>
<dbReference type="NCBIfam" id="TIGR02018">
    <property type="entry name" value="his_ut_repres"/>
    <property type="match status" value="1"/>
</dbReference>
<dbReference type="InterPro" id="IPR028978">
    <property type="entry name" value="Chorismate_lyase_/UTRA_dom_sf"/>
</dbReference>
<evidence type="ECO:0000256" key="2">
    <source>
        <dbReference type="ARBA" id="ARBA00023125"/>
    </source>
</evidence>
<name>A0ABT7LJL8_9BURK</name>
<dbReference type="SUPFAM" id="SSF46785">
    <property type="entry name" value="Winged helix' DNA-binding domain"/>
    <property type="match status" value="1"/>
</dbReference>
<keyword evidence="1" id="KW-0805">Transcription regulation</keyword>
<keyword evidence="2" id="KW-0238">DNA-binding</keyword>